<dbReference type="GO" id="GO:0009279">
    <property type="term" value="C:cell outer membrane"/>
    <property type="evidence" value="ECO:0007669"/>
    <property type="project" value="UniProtKB-SubCell"/>
</dbReference>
<comment type="subcellular location">
    <subcellularLocation>
        <location evidence="1">Cell outer membrane</location>
    </subcellularLocation>
</comment>
<sequence length="265" mass="29308">MKRGLEFYTERVLRAAFLPQERFPVDLFSYRFDELLHFVFVRKPFFLDVHLVDCEDDVFFRDTGGGSRGHVSAFGISSGSDNIFAATYNTFGKIQSVQYPKFMPTFPPISEALNTSYVKAVAARSPEVASAPVEAPSWKGTVGVGERVSTRSWTINFQTGSASFTSETVSTLEELKEGLLVAGSLAVEIHGHTDDVGDAEYNRKLSQERAMAVRNWLNSQSAKNFPIDRFRVVGHGEDAPKVANTSTANRAVNRRVDVILGTAAR</sequence>
<dbReference type="Gene3D" id="3.30.1330.60">
    <property type="entry name" value="OmpA-like domain"/>
    <property type="match status" value="1"/>
</dbReference>
<feature type="domain" description="OmpA-like" evidence="5">
    <location>
        <begin position="144"/>
        <end position="264"/>
    </location>
</feature>
<evidence type="ECO:0000259" key="5">
    <source>
        <dbReference type="PROSITE" id="PS51123"/>
    </source>
</evidence>
<dbReference type="EMBL" id="MHLO01000035">
    <property type="protein sequence ID" value="OGZ11320.1"/>
    <property type="molecule type" value="Genomic_DNA"/>
</dbReference>
<name>A0A1G2DEM4_9BACT</name>
<reference evidence="6 7" key="1">
    <citation type="journal article" date="2016" name="Nat. Commun.">
        <title>Thousands of microbial genomes shed light on interconnected biogeochemical processes in an aquifer system.</title>
        <authorList>
            <person name="Anantharaman K."/>
            <person name="Brown C.T."/>
            <person name="Hug L.A."/>
            <person name="Sharon I."/>
            <person name="Castelle C.J."/>
            <person name="Probst A.J."/>
            <person name="Thomas B.C."/>
            <person name="Singh A."/>
            <person name="Wilkins M.J."/>
            <person name="Karaoz U."/>
            <person name="Brodie E.L."/>
            <person name="Williams K.H."/>
            <person name="Hubbard S.S."/>
            <person name="Banfield J.F."/>
        </authorList>
    </citation>
    <scope>NUCLEOTIDE SEQUENCE [LARGE SCALE GENOMIC DNA]</scope>
</reference>
<dbReference type="PROSITE" id="PS51123">
    <property type="entry name" value="OMPA_2"/>
    <property type="match status" value="1"/>
</dbReference>
<protein>
    <recommendedName>
        <fullName evidence="5">OmpA-like domain-containing protein</fullName>
    </recommendedName>
</protein>
<dbReference type="AlphaFoldDB" id="A0A1G2DEM4"/>
<dbReference type="InterPro" id="IPR036737">
    <property type="entry name" value="OmpA-like_sf"/>
</dbReference>
<dbReference type="InterPro" id="IPR050330">
    <property type="entry name" value="Bact_OuterMem_StrucFunc"/>
</dbReference>
<dbReference type="Proteomes" id="UP000178636">
    <property type="component" value="Unassembled WGS sequence"/>
</dbReference>
<evidence type="ECO:0000313" key="6">
    <source>
        <dbReference type="EMBL" id="OGZ11320.1"/>
    </source>
</evidence>
<evidence type="ECO:0000256" key="1">
    <source>
        <dbReference type="ARBA" id="ARBA00004442"/>
    </source>
</evidence>
<dbReference type="InterPro" id="IPR006664">
    <property type="entry name" value="OMP_bac"/>
</dbReference>
<dbReference type="Pfam" id="PF00691">
    <property type="entry name" value="OmpA"/>
    <property type="match status" value="1"/>
</dbReference>
<keyword evidence="3" id="KW-0998">Cell outer membrane</keyword>
<dbReference type="InterPro" id="IPR006665">
    <property type="entry name" value="OmpA-like"/>
</dbReference>
<evidence type="ECO:0000313" key="7">
    <source>
        <dbReference type="Proteomes" id="UP000178636"/>
    </source>
</evidence>
<evidence type="ECO:0000256" key="3">
    <source>
        <dbReference type="ARBA" id="ARBA00023237"/>
    </source>
</evidence>
<evidence type="ECO:0000256" key="4">
    <source>
        <dbReference type="PROSITE-ProRule" id="PRU00473"/>
    </source>
</evidence>
<accession>A0A1G2DEM4</accession>
<dbReference type="STRING" id="1798664.A3C93_05265"/>
<dbReference type="PANTHER" id="PTHR30329">
    <property type="entry name" value="STATOR ELEMENT OF FLAGELLAR MOTOR COMPLEX"/>
    <property type="match status" value="1"/>
</dbReference>
<dbReference type="PRINTS" id="PR01021">
    <property type="entry name" value="OMPADOMAIN"/>
</dbReference>
<gene>
    <name evidence="6" type="ORF">A3C93_05265</name>
</gene>
<organism evidence="6 7">
    <name type="scientific">Candidatus Lloydbacteria bacterium RIFCSPHIGHO2_02_FULL_54_17</name>
    <dbReference type="NCBI Taxonomy" id="1798664"/>
    <lineage>
        <taxon>Bacteria</taxon>
        <taxon>Candidatus Lloydiibacteriota</taxon>
    </lineage>
</organism>
<dbReference type="PANTHER" id="PTHR30329:SF21">
    <property type="entry name" value="LIPOPROTEIN YIAD-RELATED"/>
    <property type="match status" value="1"/>
</dbReference>
<dbReference type="SUPFAM" id="SSF103088">
    <property type="entry name" value="OmpA-like"/>
    <property type="match status" value="1"/>
</dbReference>
<comment type="caution">
    <text evidence="6">The sequence shown here is derived from an EMBL/GenBank/DDBJ whole genome shotgun (WGS) entry which is preliminary data.</text>
</comment>
<dbReference type="CDD" id="cd07185">
    <property type="entry name" value="OmpA_C-like"/>
    <property type="match status" value="1"/>
</dbReference>
<evidence type="ECO:0000256" key="2">
    <source>
        <dbReference type="ARBA" id="ARBA00023136"/>
    </source>
</evidence>
<proteinExistence type="predicted"/>
<keyword evidence="2 4" id="KW-0472">Membrane</keyword>